<evidence type="ECO:0000313" key="4">
    <source>
        <dbReference type="Proteomes" id="UP001470230"/>
    </source>
</evidence>
<keyword evidence="1" id="KW-0732">Signal</keyword>
<dbReference type="PANTHER" id="PTHR46809">
    <property type="entry name" value="STROMAL CELL-DERIVED FACTOR 2-LIKE PROTEIN"/>
    <property type="match status" value="1"/>
</dbReference>
<dbReference type="InterPro" id="IPR036300">
    <property type="entry name" value="MIR_dom_sf"/>
</dbReference>
<comment type="caution">
    <text evidence="3">The sequence shown here is derived from an EMBL/GenBank/DDBJ whole genome shotgun (WGS) entry which is preliminary data.</text>
</comment>
<dbReference type="Proteomes" id="UP001470230">
    <property type="component" value="Unassembled WGS sequence"/>
</dbReference>
<name>A0ABR2KID7_9EUKA</name>
<dbReference type="SUPFAM" id="SSF82109">
    <property type="entry name" value="MIR domain"/>
    <property type="match status" value="1"/>
</dbReference>
<evidence type="ECO:0000313" key="2">
    <source>
        <dbReference type="EMBL" id="KAK8890899.1"/>
    </source>
</evidence>
<reference evidence="3 4" key="1">
    <citation type="submission" date="2024-04" db="EMBL/GenBank/DDBJ databases">
        <title>Tritrichomonas musculus Genome.</title>
        <authorList>
            <person name="Alves-Ferreira E."/>
            <person name="Grigg M."/>
            <person name="Lorenzi H."/>
            <person name="Galac M."/>
        </authorList>
    </citation>
    <scope>NUCLEOTIDE SEQUENCE [LARGE SCALE GENOMIC DNA]</scope>
    <source>
        <strain evidence="3 4">EAF2021</strain>
    </source>
</reference>
<sequence length="196" mass="22725">MFIFLLSSIVTSQFVTYGSAVQLKGLFTKNRITIEINQTSLLPVINCKRPPYNDGWYWVIEPANGTQEVTRKPIICGEDITLHNPLFSYYITSGERSQGTITATKLMNQEGKSHWKVICDQRTKYWEQDKAVQFYNVKEKCYLQSGFNSITNEVENQIYEVKCAKKFSKETQWRSSEGIYLDNEPISEMYAKSPRN</sequence>
<dbReference type="EMBL" id="JAPFFF010000004">
    <property type="protein sequence ID" value="KAK8890904.1"/>
    <property type="molecule type" value="Genomic_DNA"/>
</dbReference>
<evidence type="ECO:0000313" key="3">
    <source>
        <dbReference type="EMBL" id="KAK8890904.1"/>
    </source>
</evidence>
<dbReference type="EMBL" id="JAPFFF010000004">
    <property type="protein sequence ID" value="KAK8890899.1"/>
    <property type="molecule type" value="Genomic_DNA"/>
</dbReference>
<keyword evidence="4" id="KW-1185">Reference proteome</keyword>
<dbReference type="Gene3D" id="2.80.10.50">
    <property type="match status" value="1"/>
</dbReference>
<protein>
    <recommendedName>
        <fullName evidence="5">Ricin B lectin domain-containing protein</fullName>
    </recommendedName>
</protein>
<organism evidence="3 4">
    <name type="scientific">Tritrichomonas musculus</name>
    <dbReference type="NCBI Taxonomy" id="1915356"/>
    <lineage>
        <taxon>Eukaryota</taxon>
        <taxon>Metamonada</taxon>
        <taxon>Parabasalia</taxon>
        <taxon>Tritrichomonadida</taxon>
        <taxon>Tritrichomonadidae</taxon>
        <taxon>Tritrichomonas</taxon>
    </lineage>
</organism>
<accession>A0ABR2KID7</accession>
<feature type="chain" id="PRO_5045031643" description="Ricin B lectin domain-containing protein" evidence="1">
    <location>
        <begin position="21"/>
        <end position="196"/>
    </location>
</feature>
<feature type="signal peptide" evidence="1">
    <location>
        <begin position="1"/>
        <end position="20"/>
    </location>
</feature>
<evidence type="ECO:0008006" key="5">
    <source>
        <dbReference type="Google" id="ProtNLM"/>
    </source>
</evidence>
<evidence type="ECO:0000256" key="1">
    <source>
        <dbReference type="SAM" id="SignalP"/>
    </source>
</evidence>
<gene>
    <name evidence="2" type="ORF">M9Y10_028099</name>
    <name evidence="3" type="ORF">M9Y10_028104</name>
</gene>
<dbReference type="PANTHER" id="PTHR46809:SF2">
    <property type="entry name" value="GH21273P"/>
    <property type="match status" value="1"/>
</dbReference>
<proteinExistence type="predicted"/>